<accession>A0A0B2AJ48</accession>
<dbReference type="Proteomes" id="UP000030982">
    <property type="component" value="Unassembled WGS sequence"/>
</dbReference>
<gene>
    <name evidence="3" type="ORF">LK10_09355</name>
</gene>
<name>A0A0B2AJ48_9MICC</name>
<dbReference type="InterPro" id="IPR036005">
    <property type="entry name" value="Creatinase/aminopeptidase-like"/>
</dbReference>
<evidence type="ECO:0000259" key="2">
    <source>
        <dbReference type="Pfam" id="PF01321"/>
    </source>
</evidence>
<feature type="domain" description="Creatinase N-terminal" evidence="2">
    <location>
        <begin position="25"/>
        <end position="97"/>
    </location>
</feature>
<feature type="domain" description="Peptidase M24" evidence="1">
    <location>
        <begin position="105"/>
        <end position="295"/>
    </location>
</feature>
<evidence type="ECO:0000259" key="1">
    <source>
        <dbReference type="Pfam" id="PF00557"/>
    </source>
</evidence>
<dbReference type="CDD" id="cd01066">
    <property type="entry name" value="APP_MetAP"/>
    <property type="match status" value="1"/>
</dbReference>
<dbReference type="STRING" id="1338436.LK10_09355"/>
<dbReference type="EMBL" id="JTDL01000100">
    <property type="protein sequence ID" value="KHL03406.1"/>
    <property type="molecule type" value="Genomic_DNA"/>
</dbReference>
<proteinExistence type="predicted"/>
<keyword evidence="4" id="KW-1185">Reference proteome</keyword>
<feature type="non-terminal residue" evidence="3">
    <location>
        <position position="1"/>
    </location>
</feature>
<dbReference type="SUPFAM" id="SSF53092">
    <property type="entry name" value="Creatinase/prolidase N-terminal domain"/>
    <property type="match status" value="1"/>
</dbReference>
<dbReference type="OrthoDB" id="9761809at2"/>
<dbReference type="PANTHER" id="PTHR46112:SF2">
    <property type="entry name" value="XAA-PRO AMINOPEPTIDASE P-RELATED"/>
    <property type="match status" value="1"/>
</dbReference>
<comment type="caution">
    <text evidence="3">The sequence shown here is derived from an EMBL/GenBank/DDBJ whole genome shotgun (WGS) entry which is preliminary data.</text>
</comment>
<dbReference type="RefSeq" id="WP_043122777.1">
    <property type="nucleotide sequence ID" value="NZ_JTDL01000100.1"/>
</dbReference>
<dbReference type="InterPro" id="IPR000587">
    <property type="entry name" value="Creatinase_N"/>
</dbReference>
<protein>
    <submittedName>
        <fullName evidence="3">Xaa-Pro dipeptidase</fullName>
    </submittedName>
</protein>
<dbReference type="Pfam" id="PF01321">
    <property type="entry name" value="Creatinase_N"/>
    <property type="match status" value="1"/>
</dbReference>
<dbReference type="InterPro" id="IPR050659">
    <property type="entry name" value="Peptidase_M24B"/>
</dbReference>
<evidence type="ECO:0000313" key="4">
    <source>
        <dbReference type="Proteomes" id="UP000030982"/>
    </source>
</evidence>
<sequence>LNRDGRLTHISRVVDLANIRYSSICEDIRIWRDDEDEPVTRVIKETLASHRMAGKRVGIQLDTMGLTPKLHLEIQSELGGWCKLVNASGLVQRLRLVKSDAELAYVRRAGEIVDSCRDIAIAEVRPGAFEGDIMAKLWGQVFSEDGDPPAHRSPIGAGASALNGRYTTARKHVGPNDQVTFELGAGYRHYHAVDMFVVLTGPRVDPRHLKMHDACREALEAVQEKLRPGYTLGEVYETHRATLAKHGYEDSALAACGYTMGAVWPPTWMEQPMIYAHNPVVLEANMTFFTHMMLVDHESGLTMSLGEQAIVRDGSPELVTTVPREPIIAK</sequence>
<dbReference type="Gene3D" id="3.40.350.10">
    <property type="entry name" value="Creatinase/prolidase N-terminal domain"/>
    <property type="match status" value="1"/>
</dbReference>
<dbReference type="InterPro" id="IPR029149">
    <property type="entry name" value="Creatin/AminoP/Spt16_N"/>
</dbReference>
<reference evidence="3 4" key="1">
    <citation type="submission" date="2014-09" db="EMBL/GenBank/DDBJ databases">
        <title>Genome sequence of Sinomonas sp. MUSC 117.</title>
        <authorList>
            <person name="Lee L.-H."/>
        </authorList>
    </citation>
    <scope>NUCLEOTIDE SEQUENCE [LARGE SCALE GENOMIC DNA]</scope>
    <source>
        <strain evidence="3 4">MUSC 117</strain>
    </source>
</reference>
<organism evidence="3 4">
    <name type="scientific">Sinomonas humi</name>
    <dbReference type="NCBI Taxonomy" id="1338436"/>
    <lineage>
        <taxon>Bacteria</taxon>
        <taxon>Bacillati</taxon>
        <taxon>Actinomycetota</taxon>
        <taxon>Actinomycetes</taxon>
        <taxon>Micrococcales</taxon>
        <taxon>Micrococcaceae</taxon>
        <taxon>Sinomonas</taxon>
    </lineage>
</organism>
<dbReference type="Pfam" id="PF00557">
    <property type="entry name" value="Peptidase_M24"/>
    <property type="match status" value="1"/>
</dbReference>
<dbReference type="AlphaFoldDB" id="A0A0B2AJ48"/>
<dbReference type="InterPro" id="IPR000994">
    <property type="entry name" value="Pept_M24"/>
</dbReference>
<dbReference type="Gene3D" id="3.90.230.10">
    <property type="entry name" value="Creatinase/methionine aminopeptidase superfamily"/>
    <property type="match status" value="1"/>
</dbReference>
<dbReference type="SUPFAM" id="SSF55920">
    <property type="entry name" value="Creatinase/aminopeptidase"/>
    <property type="match status" value="1"/>
</dbReference>
<evidence type="ECO:0000313" key="3">
    <source>
        <dbReference type="EMBL" id="KHL03406.1"/>
    </source>
</evidence>
<dbReference type="PANTHER" id="PTHR46112">
    <property type="entry name" value="AMINOPEPTIDASE"/>
    <property type="match status" value="1"/>
</dbReference>